<feature type="compositionally biased region" description="Acidic residues" evidence="8">
    <location>
        <begin position="302"/>
        <end position="311"/>
    </location>
</feature>
<evidence type="ECO:0000256" key="1">
    <source>
        <dbReference type="ARBA" id="ARBA00004397"/>
    </source>
</evidence>
<keyword evidence="7" id="KW-0653">Protein transport</keyword>
<keyword evidence="12" id="KW-1185">Reference proteome</keyword>
<keyword evidence="7" id="KW-0072">Autophagy</keyword>
<feature type="compositionally biased region" description="Acidic residues" evidence="8">
    <location>
        <begin position="2014"/>
        <end position="2029"/>
    </location>
</feature>
<feature type="compositionally biased region" description="Low complexity" evidence="8">
    <location>
        <begin position="867"/>
        <end position="880"/>
    </location>
</feature>
<feature type="compositionally biased region" description="Polar residues" evidence="8">
    <location>
        <begin position="1631"/>
        <end position="1644"/>
    </location>
</feature>
<evidence type="ECO:0000256" key="2">
    <source>
        <dbReference type="ARBA" id="ARBA00005927"/>
    </source>
</evidence>
<feature type="compositionally biased region" description="Acidic residues" evidence="8">
    <location>
        <begin position="88"/>
        <end position="100"/>
    </location>
</feature>
<sequence>MTAEAKRRKNQKKKLKQKQKKQAEKVAADNAVQEEIVSPLVDDSAPELVENSEIVKIIQEDQGTSIDESLEKKVSDQVTFVESLPAEESQDEKVSEEDDNVLISSEESSTRNTIESPSIDENVEIIKSIQQDQGTGIDEVLQRRLSETVTILEDLPTKNTEEGETIEADHNIVLPTTSNESDIIKPIQQDLGTSTDKSLNEKLSRQVTGMKDKSTRESGGEKLFEADHNIVLPESNNFASGGTAQEPETPDQPTDNALPIPVEQNVHTVLHFEPTNEITSATLPSVKASDKQDDTSAHDSEADISPEDEAELQLSKDSSEPILPEDESSHVLNTSQAQEQEAKQLFVSETNEGQEKMPWETDRAPDQAPEQDESNDQSVKTQGSAPSELFTSYGDDNSEKMPWETSEGNGSDSKQPITSLNEPSGYQEITHTSDLFATVGNGEHEKMPWEAAPSNTDLTQTVNESNNQMNDEVTEQSDQLFTNDDIDENEKMPWESDDRAALEFNEPASQENEVACSNSHLSGSEKLEVTVTTEQANVDKLAQIFGDDEAEEDDWLNNRDFNNASVPISSDNAIQDKQDAQPTAGQPAMKFSFLEEDDDLLDENLSDDASLLPSDDDHEPSLAVDQTPNAGTTNNVTATQSIDEVVQEMRPPSVSSATSSNHRSKYEPQQTYRQAQQALPSAAYRAPVSTGIVTPQFPLQPSPSQPPKAVETREVVEKINEAKKKSDAYDFPMDLFPKKTKLAHAKPVGTPTPIFPTAASHQIPARNSSIPQTGPNGQFAVRDRSGSAASLPKNPYANLAAPPQAKAPPQIPMPPQGIVPPHVNLPSAHQPVPGQPVVPSMIPQSSVPFSPSTVRTRGFSNTSTGEAFSSRASSWASGQSTGPAEPINAPQPPRVAKKPTATRYAPVTTAHPQNIHTPKKGVSLNTGYAHYRPQLPLQSTAFPGAQAPITQKADVTPLVVNVPNTTSPSDLVSPASGSSTRRYHARSNSSVYTPNQTEYTAKYAPTVHPQYQNTLSAQQPQLPGQIPAPHLAPTKPGYNNLVNNDFAVAMPEVDQPVDNQALLHRQFPLIHLSASNKVIYAIPQAASHSSYLMGPDSSLQFLKIVPLDFTMPGSNLLKSFPGPLVKNKTKNKDVEKWIESIIGDYQESTVEYTLLSLLKLKLTGTATWKDVSQCLYDSDEMLSYLSQPMVDSKSIAPAQKLDPNGQMRIVAYLQTGGRDKALTMALQSGDFAMALLIGSLMGKDKWSEVVQHYLASEFKVDSDVSHFSTNLLSLVFQVFVGNSKAAVMEFYSVDKSQWACDNWRIITAAVLNNIGVNEDGTQLKTGELPPVVHEFLVEYGVFLSQRGLISESCVVFVLANLPLCPSPVASSPVRFAQIGSPMSLEGCIFSEIYEFASCPDVKGYSTLISSKLYHAFCLQEHGLSSSASRYADYLTCSVKLLPKRESLTLNVASGLNELSTRIAGSSTGWLGKPKLSSVWGQLDKSFNKYIGGDDDSLIKKSSEKKVFDGFTPVPSRNSSTVDVSQYQFTPAQNAQYSTDGSVAFPPVGGSPMSNAIPTFAPPRNPLSRTLTEQGPPKMPSSFSVDSSPQQLQRKQSLTTTGNRLRRTRTEQTTAMNFKADHTSVNGFPPQELSNYGMRNNSSATDLAANTDLAPSPQLSRSSPHHSSTPELLPGRSSVLSSTLLPLKPINAPAESRPSELPAPMVATSAAEPEIFDPIHAPTAHQKGTRGFEPKSREEGSPYLPNNYSQVSITGLERIAQEGGLTQDDTFKPHIANNNGVLPTAHGQYLNGNEEEFSDEQADTTVLHKSLSQFPSEHAIDSGSSFEPEISQAPEAPVEHTADFMSPPNPAFQQDSGFAGPSENNEHQEPGKTTFSKEPSQFAGPISVTPQISVPPVVHNKNPYAPSTFVSPLVTENQFTTPIVQGTKTNAYSVDKSVDSSEEPRQDYVPSRSAGSDASETSVPAKQSEFTGPRSRFDPIKPAEALSPEAFVPVIKKTPVSRAFTPLVVQPPEVQYDDVVEDESDDEDEDEQKRLREKQEQERREKEEDERRKKEKEKARAAKANSKEDDKASGWFSWLKKDPNEKKPVKAKLGHKTTFYYDEKLKRWVNKDASEEEKEKIASPPPPPPIVKKMDNGPKTKPMTSPDVSTRDMAGAVFPNNPITGAPLGSPSPFNTPSDSTPLAPAPSAPISSTSHPGINLSGKKANGLDDLLSLTGGSAPRRKKKPGRGYVNVMDNK</sequence>
<dbReference type="GO" id="GO:0015031">
    <property type="term" value="P:protein transport"/>
    <property type="evidence" value="ECO:0007669"/>
    <property type="project" value="UniProtKB-KW"/>
</dbReference>
<feature type="region of interest" description="Disordered" evidence="8">
    <location>
        <begin position="765"/>
        <end position="792"/>
    </location>
</feature>
<dbReference type="PANTHER" id="PTHR13402">
    <property type="entry name" value="RGPR-RELATED"/>
    <property type="match status" value="1"/>
</dbReference>
<feature type="compositionally biased region" description="Basic and acidic residues" evidence="8">
    <location>
        <begin position="288"/>
        <end position="301"/>
    </location>
</feature>
<feature type="compositionally biased region" description="Polar residues" evidence="8">
    <location>
        <begin position="653"/>
        <end position="679"/>
    </location>
</feature>
<dbReference type="Proteomes" id="UP000005627">
    <property type="component" value="Chromosome 1"/>
</dbReference>
<keyword evidence="4 7" id="KW-0256">Endoplasmic reticulum</keyword>
<feature type="compositionally biased region" description="Polar residues" evidence="8">
    <location>
        <begin position="1952"/>
        <end position="1969"/>
    </location>
</feature>
<feature type="compositionally biased region" description="Low complexity" evidence="8">
    <location>
        <begin position="2208"/>
        <end position="2218"/>
    </location>
</feature>
<comment type="subcellular location">
    <subcellularLocation>
        <location evidence="1">Endoplasmic reticulum membrane</location>
        <topology evidence="1">Peripheral membrane protein</topology>
        <orientation evidence="1">Cytoplasmic side</orientation>
    </subcellularLocation>
</comment>
<feature type="region of interest" description="Disordered" evidence="8">
    <location>
        <begin position="965"/>
        <end position="990"/>
    </location>
</feature>
<feature type="compositionally biased region" description="Basic and acidic residues" evidence="8">
    <location>
        <begin position="353"/>
        <end position="365"/>
    </location>
</feature>
<feature type="compositionally biased region" description="Polar residues" evidence="8">
    <location>
        <begin position="967"/>
        <end position="990"/>
    </location>
</feature>
<feature type="compositionally biased region" description="Basic residues" evidence="8">
    <location>
        <begin position="1"/>
        <end position="20"/>
    </location>
</feature>
<feature type="compositionally biased region" description="Polar residues" evidence="8">
    <location>
        <begin position="849"/>
        <end position="866"/>
    </location>
</feature>
<feature type="compositionally biased region" description="Polar residues" evidence="8">
    <location>
        <begin position="406"/>
        <end position="435"/>
    </location>
</feature>
<reference evidence="11 12" key="1">
    <citation type="journal article" date="2011" name="Proc. Natl. Acad. Sci. U.S.A.">
        <title>Evolutionary erosion of yeast sex chromosomes by mating-type switching accidents.</title>
        <authorList>
            <person name="Gordon J.L."/>
            <person name="Armisen D."/>
            <person name="Proux-Wera E."/>
            <person name="Oheigeartaigh S.S."/>
            <person name="Byrne K.P."/>
            <person name="Wolfe K.H."/>
        </authorList>
    </citation>
    <scope>NUCLEOTIDE SEQUENCE [LARGE SCALE GENOMIC DNA]</scope>
    <source>
        <strain evidence="12">ATCC 10662 / CBS 1146 / NBRC 0425 / NCYC 2629 / NRRL Y-866</strain>
    </source>
</reference>
<dbReference type="FunCoup" id="G8ZMJ4">
    <property type="interactions" value="123"/>
</dbReference>
<comment type="similarity">
    <text evidence="2 7">Belongs to the SEC16 family.</text>
</comment>
<feature type="region of interest" description="Disordered" evidence="8">
    <location>
        <begin position="2001"/>
        <end position="2089"/>
    </location>
</feature>
<feature type="compositionally biased region" description="Basic and acidic residues" evidence="8">
    <location>
        <begin position="198"/>
        <end position="228"/>
    </location>
</feature>
<dbReference type="InterPro" id="IPR024340">
    <property type="entry name" value="Sec16_CCD"/>
</dbReference>
<feature type="compositionally biased region" description="Basic and acidic residues" evidence="8">
    <location>
        <begin position="2030"/>
        <end position="2071"/>
    </location>
</feature>
<organism evidence="11 12">
    <name type="scientific">Torulaspora delbrueckii</name>
    <name type="common">Yeast</name>
    <name type="synonym">Candida colliculosa</name>
    <dbReference type="NCBI Taxonomy" id="4950"/>
    <lineage>
        <taxon>Eukaryota</taxon>
        <taxon>Fungi</taxon>
        <taxon>Dikarya</taxon>
        <taxon>Ascomycota</taxon>
        <taxon>Saccharomycotina</taxon>
        <taxon>Saccharomycetes</taxon>
        <taxon>Saccharomycetales</taxon>
        <taxon>Saccharomycetaceae</taxon>
        <taxon>Torulaspora</taxon>
    </lineage>
</organism>
<protein>
    <recommendedName>
        <fullName evidence="7">Protein transport protein sec16</fullName>
    </recommendedName>
</protein>
<dbReference type="InterPro" id="IPR024298">
    <property type="entry name" value="Sec16_Sec23-bd"/>
</dbReference>
<dbReference type="GO" id="GO:0007030">
    <property type="term" value="P:Golgi organization"/>
    <property type="evidence" value="ECO:0007669"/>
    <property type="project" value="TreeGrafter"/>
</dbReference>
<dbReference type="GO" id="GO:0070971">
    <property type="term" value="C:endoplasmic reticulum exit site"/>
    <property type="evidence" value="ECO:0007669"/>
    <property type="project" value="TreeGrafter"/>
</dbReference>
<feature type="compositionally biased region" description="Polar residues" evidence="8">
    <location>
        <begin position="765"/>
        <end position="776"/>
    </location>
</feature>
<dbReference type="Gene3D" id="6.20.50.30">
    <property type="match status" value="1"/>
</dbReference>
<feature type="compositionally biased region" description="Polar residues" evidence="8">
    <location>
        <begin position="1656"/>
        <end position="1669"/>
    </location>
</feature>
<feature type="domain" description="Sec16 Sec23-binding" evidence="9">
    <location>
        <begin position="1209"/>
        <end position="1493"/>
    </location>
</feature>
<dbReference type="Gene3D" id="1.20.58.940">
    <property type="match status" value="1"/>
</dbReference>
<feature type="compositionally biased region" description="Basic and acidic residues" evidence="8">
    <location>
        <begin position="1729"/>
        <end position="1739"/>
    </location>
</feature>
<feature type="compositionally biased region" description="Polar residues" evidence="8">
    <location>
        <begin position="624"/>
        <end position="642"/>
    </location>
</feature>
<feature type="domain" description="Sec16 central conserved" evidence="10">
    <location>
        <begin position="1070"/>
        <end position="1150"/>
    </location>
</feature>
<feature type="compositionally biased region" description="Basic and acidic residues" evidence="8">
    <location>
        <begin position="2111"/>
        <end position="2120"/>
    </location>
</feature>
<dbReference type="GO" id="GO:0005789">
    <property type="term" value="C:endoplasmic reticulum membrane"/>
    <property type="evidence" value="ECO:0007669"/>
    <property type="project" value="UniProtKB-SubCell"/>
</dbReference>
<feature type="region of interest" description="Disordered" evidence="8">
    <location>
        <begin position="1"/>
        <end position="28"/>
    </location>
</feature>
<evidence type="ECO:0000313" key="12">
    <source>
        <dbReference type="Proteomes" id="UP000005627"/>
    </source>
</evidence>
<feature type="region of interest" description="Disordered" evidence="8">
    <location>
        <begin position="1767"/>
        <end position="1787"/>
    </location>
</feature>
<evidence type="ECO:0000256" key="8">
    <source>
        <dbReference type="SAM" id="MobiDB-lite"/>
    </source>
</evidence>
<evidence type="ECO:0000256" key="6">
    <source>
        <dbReference type="ARBA" id="ARBA00024687"/>
    </source>
</evidence>
<feature type="compositionally biased region" description="Polar residues" evidence="8">
    <location>
        <begin position="559"/>
        <end position="573"/>
    </location>
</feature>
<dbReference type="GeneID" id="11502743"/>
<dbReference type="GO" id="GO:0006914">
    <property type="term" value="P:autophagy"/>
    <property type="evidence" value="ECO:0007669"/>
    <property type="project" value="UniProtKB-KW"/>
</dbReference>
<keyword evidence="3 7" id="KW-0813">Transport</keyword>
<feature type="region of interest" description="Disordered" evidence="8">
    <location>
        <begin position="849"/>
        <end position="901"/>
    </location>
</feature>
<feature type="compositionally biased region" description="Basic and acidic residues" evidence="8">
    <location>
        <begin position="1935"/>
        <end position="1945"/>
    </location>
</feature>
<keyword evidence="5 7" id="KW-0931">ER-Golgi transport</keyword>
<dbReference type="InParanoid" id="G8ZMJ4"/>
<evidence type="ECO:0000259" key="10">
    <source>
        <dbReference type="Pfam" id="PF12932"/>
    </source>
</evidence>
<evidence type="ECO:0000256" key="4">
    <source>
        <dbReference type="ARBA" id="ARBA00022824"/>
    </source>
</evidence>
<feature type="compositionally biased region" description="Basic and acidic residues" evidence="8">
    <location>
        <begin position="2078"/>
        <end position="2087"/>
    </location>
</feature>
<feature type="compositionally biased region" description="Polar residues" evidence="8">
    <location>
        <begin position="376"/>
        <end position="385"/>
    </location>
</feature>
<dbReference type="OrthoDB" id="8918678at2759"/>
<accession>G8ZMJ4</accession>
<gene>
    <name evidence="11" type="primary">TDEL0A05060</name>
    <name evidence="11" type="ORF">TDEL_0A05060</name>
</gene>
<dbReference type="KEGG" id="tdl:TDEL_0A05060"/>
<dbReference type="GO" id="GO:0016192">
    <property type="term" value="P:vesicle-mediated transport"/>
    <property type="evidence" value="ECO:0007669"/>
    <property type="project" value="UniProtKB-KW"/>
</dbReference>
<feature type="compositionally biased region" description="Polar residues" evidence="8">
    <location>
        <begin position="330"/>
        <end position="339"/>
    </location>
</feature>
<keyword evidence="7" id="KW-0472">Membrane</keyword>
<feature type="region of interest" description="Disordered" evidence="8">
    <location>
        <begin position="1560"/>
        <end position="1675"/>
    </location>
</feature>
<feature type="region of interest" description="Disordered" evidence="8">
    <location>
        <begin position="2111"/>
        <end position="2237"/>
    </location>
</feature>
<dbReference type="CDD" id="cd09233">
    <property type="entry name" value="ACE1-Sec16-like"/>
    <property type="match status" value="1"/>
</dbReference>
<feature type="compositionally biased region" description="Polar residues" evidence="8">
    <location>
        <begin position="234"/>
        <end position="243"/>
    </location>
</feature>
<feature type="compositionally biased region" description="Polar residues" evidence="8">
    <location>
        <begin position="102"/>
        <end position="116"/>
    </location>
</feature>
<dbReference type="Pfam" id="PF12932">
    <property type="entry name" value="Sec16"/>
    <property type="match status" value="1"/>
</dbReference>
<evidence type="ECO:0000313" key="11">
    <source>
        <dbReference type="EMBL" id="CCE89838.1"/>
    </source>
</evidence>
<evidence type="ECO:0000256" key="5">
    <source>
        <dbReference type="ARBA" id="ARBA00022892"/>
    </source>
</evidence>
<dbReference type="Pfam" id="PF12931">
    <property type="entry name" value="TPR_Sec16"/>
    <property type="match status" value="1"/>
</dbReference>
<evidence type="ECO:0000256" key="3">
    <source>
        <dbReference type="ARBA" id="ARBA00022448"/>
    </source>
</evidence>
<feature type="region of interest" description="Disordered" evidence="8">
    <location>
        <begin position="1720"/>
        <end position="1745"/>
    </location>
</feature>
<dbReference type="STRING" id="1076872.G8ZMJ4"/>
<feature type="region of interest" description="Disordered" evidence="8">
    <location>
        <begin position="1815"/>
        <end position="1890"/>
    </location>
</feature>
<proteinExistence type="inferred from homology"/>
<dbReference type="eggNOG" id="KOG1913">
    <property type="taxonomic scope" value="Eukaryota"/>
</dbReference>
<dbReference type="GO" id="GO:0012507">
    <property type="term" value="C:ER to Golgi transport vesicle membrane"/>
    <property type="evidence" value="ECO:0007669"/>
    <property type="project" value="TreeGrafter"/>
</dbReference>
<dbReference type="EMBL" id="HE616742">
    <property type="protein sequence ID" value="CCE89838.1"/>
    <property type="molecule type" value="Genomic_DNA"/>
</dbReference>
<feature type="region of interest" description="Disordered" evidence="8">
    <location>
        <begin position="155"/>
        <end position="435"/>
    </location>
</feature>
<feature type="compositionally biased region" description="Acidic residues" evidence="8">
    <location>
        <begin position="594"/>
        <end position="606"/>
    </location>
</feature>
<dbReference type="HOGENOM" id="CLU_000768_0_0_1"/>
<feature type="region of interest" description="Disordered" evidence="8">
    <location>
        <begin position="552"/>
        <end position="683"/>
    </location>
</feature>
<comment type="function">
    <text evidence="6 7">Involved in the initiation of assembly of the COPII coat required for the formation of transport vesicles from the endoplasmic reticulum (ER) and the selection of cargo molecules. Also involved in autophagy.</text>
</comment>
<feature type="region of interest" description="Disordered" evidence="8">
    <location>
        <begin position="83"/>
        <end position="117"/>
    </location>
</feature>
<name>G8ZMJ4_TORDE</name>
<dbReference type="RefSeq" id="XP_003679049.1">
    <property type="nucleotide sequence ID" value="XM_003679001.1"/>
</dbReference>
<feature type="region of interest" description="Disordered" evidence="8">
    <location>
        <begin position="1921"/>
        <end position="1989"/>
    </location>
</feature>
<feature type="compositionally biased region" description="Polar residues" evidence="8">
    <location>
        <begin position="1921"/>
        <end position="1931"/>
    </location>
</feature>
<evidence type="ECO:0000259" key="9">
    <source>
        <dbReference type="Pfam" id="PF12931"/>
    </source>
</evidence>
<dbReference type="PANTHER" id="PTHR13402:SF6">
    <property type="entry name" value="SECRETORY 16, ISOFORM I"/>
    <property type="match status" value="1"/>
</dbReference>
<feature type="compositionally biased region" description="Polar residues" evidence="8">
    <location>
        <begin position="1580"/>
        <end position="1596"/>
    </location>
</feature>
<dbReference type="GO" id="GO:0070973">
    <property type="term" value="P:protein localization to endoplasmic reticulum exit site"/>
    <property type="evidence" value="ECO:0007669"/>
    <property type="project" value="TreeGrafter"/>
</dbReference>
<evidence type="ECO:0000256" key="7">
    <source>
        <dbReference type="RuleBase" id="RU364101"/>
    </source>
</evidence>